<feature type="chain" id="PRO_5025096610" description="S-protein homolog" evidence="6">
    <location>
        <begin position="22"/>
        <end position="141"/>
    </location>
</feature>
<keyword evidence="4 6" id="KW-0964">Secreted</keyword>
<evidence type="ECO:0000313" key="8">
    <source>
        <dbReference type="Proteomes" id="UP000030689"/>
    </source>
</evidence>
<evidence type="ECO:0000313" key="7">
    <source>
        <dbReference type="EMBL" id="ESQ51215.1"/>
    </source>
</evidence>
<keyword evidence="8" id="KW-1185">Reference proteome</keyword>
<dbReference type="AlphaFoldDB" id="V4LKY8"/>
<dbReference type="Gramene" id="ESQ51215">
    <property type="protein sequence ID" value="ESQ51215"/>
    <property type="gene ID" value="EUTSA_v10017540mg"/>
</dbReference>
<evidence type="ECO:0000256" key="5">
    <source>
        <dbReference type="ARBA" id="ARBA00022729"/>
    </source>
</evidence>
<dbReference type="InterPro" id="IPR010264">
    <property type="entry name" value="Self-incomp_S1"/>
</dbReference>
<dbReference type="KEGG" id="eus:EUTSA_v10017540mg"/>
<sequence length="141" mass="16754">MNNIFHYLFLIIILCVRLNEALDMNCHKNTVVFQNHLFTSRSILKVHCKSKNDDLGEHFVEFEGPSYNFSFHDSVIIFLSTKWDCNLWKGANMEYHQSIRAYVAELIPRCGKLYAWDVRDDAIYLSKDDEPEEPKYQWIKD</sequence>
<name>V4LKY8_EUTSA</name>
<dbReference type="Pfam" id="PF05938">
    <property type="entry name" value="Self-incomp_S1"/>
    <property type="match status" value="1"/>
</dbReference>
<keyword evidence="5 6" id="KW-0732">Signal</keyword>
<evidence type="ECO:0000256" key="1">
    <source>
        <dbReference type="ARBA" id="ARBA00004613"/>
    </source>
</evidence>
<organism evidence="7 8">
    <name type="scientific">Eutrema salsugineum</name>
    <name type="common">Saltwater cress</name>
    <name type="synonym">Sisymbrium salsugineum</name>
    <dbReference type="NCBI Taxonomy" id="72664"/>
    <lineage>
        <taxon>Eukaryota</taxon>
        <taxon>Viridiplantae</taxon>
        <taxon>Streptophyta</taxon>
        <taxon>Embryophyta</taxon>
        <taxon>Tracheophyta</taxon>
        <taxon>Spermatophyta</taxon>
        <taxon>Magnoliopsida</taxon>
        <taxon>eudicotyledons</taxon>
        <taxon>Gunneridae</taxon>
        <taxon>Pentapetalae</taxon>
        <taxon>rosids</taxon>
        <taxon>malvids</taxon>
        <taxon>Brassicales</taxon>
        <taxon>Brassicaceae</taxon>
        <taxon>Eutremeae</taxon>
        <taxon>Eutrema</taxon>
    </lineage>
</organism>
<dbReference type="GO" id="GO:0060320">
    <property type="term" value="P:rejection of self pollen"/>
    <property type="evidence" value="ECO:0007669"/>
    <property type="project" value="UniProtKB-KW"/>
</dbReference>
<proteinExistence type="inferred from homology"/>
<keyword evidence="3 6" id="KW-0713">Self-incompatibility</keyword>
<evidence type="ECO:0000256" key="2">
    <source>
        <dbReference type="ARBA" id="ARBA00005581"/>
    </source>
</evidence>
<feature type="signal peptide" evidence="6">
    <location>
        <begin position="1"/>
        <end position="21"/>
    </location>
</feature>
<comment type="similarity">
    <text evidence="2 6">Belongs to the plant self-incompatibility (S1) protein family.</text>
</comment>
<protein>
    <recommendedName>
        <fullName evidence="6">S-protein homolog</fullName>
    </recommendedName>
</protein>
<gene>
    <name evidence="7" type="ORF">EUTSA_v10017540mg</name>
</gene>
<evidence type="ECO:0000256" key="6">
    <source>
        <dbReference type="RuleBase" id="RU367044"/>
    </source>
</evidence>
<dbReference type="EMBL" id="KI517385">
    <property type="protein sequence ID" value="ESQ51215.1"/>
    <property type="molecule type" value="Genomic_DNA"/>
</dbReference>
<evidence type="ECO:0000256" key="4">
    <source>
        <dbReference type="ARBA" id="ARBA00022525"/>
    </source>
</evidence>
<dbReference type="PANTHER" id="PTHR31232:SF39">
    <property type="entry name" value="S-PROTEIN HOMOLOG-RELATED"/>
    <property type="match status" value="1"/>
</dbReference>
<reference evidence="7 8" key="1">
    <citation type="journal article" date="2013" name="Front. Plant Sci.">
        <title>The Reference Genome of the Halophytic Plant Eutrema salsugineum.</title>
        <authorList>
            <person name="Yang R."/>
            <person name="Jarvis D.E."/>
            <person name="Chen H."/>
            <person name="Beilstein M.A."/>
            <person name="Grimwood J."/>
            <person name="Jenkins J."/>
            <person name="Shu S."/>
            <person name="Prochnik S."/>
            <person name="Xin M."/>
            <person name="Ma C."/>
            <person name="Schmutz J."/>
            <person name="Wing R.A."/>
            <person name="Mitchell-Olds T."/>
            <person name="Schumaker K.S."/>
            <person name="Wang X."/>
        </authorList>
    </citation>
    <scope>NUCLEOTIDE SEQUENCE [LARGE SCALE GENOMIC DNA]</scope>
</reference>
<evidence type="ECO:0000256" key="3">
    <source>
        <dbReference type="ARBA" id="ARBA00022471"/>
    </source>
</evidence>
<comment type="subcellular location">
    <subcellularLocation>
        <location evidence="1 6">Secreted</location>
    </subcellularLocation>
</comment>
<dbReference type="GO" id="GO:0005576">
    <property type="term" value="C:extracellular region"/>
    <property type="evidence" value="ECO:0007669"/>
    <property type="project" value="UniProtKB-SubCell"/>
</dbReference>
<dbReference type="Proteomes" id="UP000030689">
    <property type="component" value="Unassembled WGS sequence"/>
</dbReference>
<accession>V4LKY8</accession>
<dbReference type="PANTHER" id="PTHR31232">
    <property type="match status" value="1"/>
</dbReference>